<keyword evidence="2" id="KW-1185">Reference proteome</keyword>
<dbReference type="SUPFAM" id="SSF102891">
    <property type="entry name" value="Hypothetical protein Ta1206"/>
    <property type="match status" value="1"/>
</dbReference>
<name>A0A0A1MEF4_9BACI</name>
<accession>A0A0A1MEF4</accession>
<organism evidence="1 2">
    <name type="scientific">Oceanobacillus oncorhynchi</name>
    <dbReference type="NCBI Taxonomy" id="545501"/>
    <lineage>
        <taxon>Bacteria</taxon>
        <taxon>Bacillati</taxon>
        <taxon>Bacillota</taxon>
        <taxon>Bacilli</taxon>
        <taxon>Bacillales</taxon>
        <taxon>Bacillaceae</taxon>
        <taxon>Oceanobacillus</taxon>
    </lineage>
</organism>
<dbReference type="Pfam" id="PF08827">
    <property type="entry name" value="DUF1805"/>
    <property type="match status" value="1"/>
</dbReference>
<reference evidence="1 2" key="1">
    <citation type="submission" date="2014-11" db="EMBL/GenBank/DDBJ databases">
        <authorList>
            <person name="Urmite Genomes Urmite Genomes"/>
        </authorList>
    </citation>
    <scope>NUCLEOTIDE SEQUENCE [LARGE SCALE GENOMIC DNA]</scope>
    <source>
        <strain evidence="1 2">Oc5</strain>
    </source>
</reference>
<sequence length="102" mass="11124">MITVEPLEVDGIIFTAVSVELPQTTLLTISNDVGYIMCAALDVDIFNEIPKLKERNVIAGRAMGVRTIDQLLNAPLQKITDASKEHGWEVGMTGKEALLKIS</sequence>
<dbReference type="RefSeq" id="WP_040979011.1">
    <property type="nucleotide sequence ID" value="NZ_CAXOIH010000012.1"/>
</dbReference>
<evidence type="ECO:0008006" key="3">
    <source>
        <dbReference type="Google" id="ProtNLM"/>
    </source>
</evidence>
<dbReference type="EMBL" id="CDGG01000001">
    <property type="protein sequence ID" value="CEI81473.1"/>
    <property type="molecule type" value="Genomic_DNA"/>
</dbReference>
<evidence type="ECO:0000313" key="2">
    <source>
        <dbReference type="Proteomes" id="UP000040453"/>
    </source>
</evidence>
<gene>
    <name evidence="1" type="ORF">BN997_01295</name>
</gene>
<dbReference type="Gene3D" id="3.30.1980.10">
    <property type="entry name" value="Hypothetical protein YunC"/>
    <property type="match status" value="1"/>
</dbReference>
<dbReference type="STRING" id="545501.BN997_01295"/>
<evidence type="ECO:0000313" key="1">
    <source>
        <dbReference type="EMBL" id="CEI81473.1"/>
    </source>
</evidence>
<dbReference type="InterPro" id="IPR014931">
    <property type="entry name" value="DUF1805"/>
</dbReference>
<dbReference type="InterPro" id="IPR036493">
    <property type="entry name" value="YunC_sf"/>
</dbReference>
<dbReference type="Proteomes" id="UP000040453">
    <property type="component" value="Unassembled WGS sequence"/>
</dbReference>
<dbReference type="AlphaFoldDB" id="A0A0A1MEF4"/>
<proteinExistence type="predicted"/>
<protein>
    <recommendedName>
        <fullName evidence="3">DUF1805 domain-containing protein</fullName>
    </recommendedName>
</protein>
<dbReference type="OrthoDB" id="2641826at2"/>